<dbReference type="SUPFAM" id="SSF160214">
    <property type="entry name" value="FlaG-like"/>
    <property type="match status" value="1"/>
</dbReference>
<keyword evidence="3" id="KW-0282">Flagellum</keyword>
<dbReference type="PANTHER" id="PTHR37166">
    <property type="entry name" value="PROTEIN FLAG"/>
    <property type="match status" value="1"/>
</dbReference>
<accession>A0A833HQP6</accession>
<dbReference type="OrthoDB" id="9799867at2"/>
<keyword evidence="3" id="KW-0969">Cilium</keyword>
<evidence type="ECO:0000256" key="2">
    <source>
        <dbReference type="SAM" id="MobiDB-lite"/>
    </source>
</evidence>
<feature type="compositionally biased region" description="Basic and acidic residues" evidence="2">
    <location>
        <begin position="22"/>
        <end position="31"/>
    </location>
</feature>
<dbReference type="EMBL" id="WBZB01000011">
    <property type="protein sequence ID" value="KAB3532048.1"/>
    <property type="molecule type" value="Genomic_DNA"/>
</dbReference>
<feature type="coiled-coil region" evidence="1">
    <location>
        <begin position="35"/>
        <end position="66"/>
    </location>
</feature>
<reference evidence="3 4" key="1">
    <citation type="submission" date="2019-10" db="EMBL/GenBank/DDBJ databases">
        <title>Alkaliphilus serpentinus sp. nov. and Alkaliphilus pronyensis sp. nov., two novel anaerobic alkaliphilic species isolated from the serpentinized-hosted hydrothermal field of the Prony Bay (New Caledonia).</title>
        <authorList>
            <person name="Postec A."/>
        </authorList>
    </citation>
    <scope>NUCLEOTIDE SEQUENCE [LARGE SCALE GENOMIC DNA]</scope>
    <source>
        <strain evidence="3 4">LacT</strain>
    </source>
</reference>
<dbReference type="PANTHER" id="PTHR37166:SF1">
    <property type="entry name" value="PROTEIN FLAG"/>
    <property type="match status" value="1"/>
</dbReference>
<feature type="region of interest" description="Disordered" evidence="2">
    <location>
        <begin position="1"/>
        <end position="31"/>
    </location>
</feature>
<dbReference type="InterPro" id="IPR005186">
    <property type="entry name" value="FlaG"/>
</dbReference>
<keyword evidence="1" id="KW-0175">Coiled coil</keyword>
<organism evidence="3 4">
    <name type="scientific">Alkaliphilus serpentinus</name>
    <dbReference type="NCBI Taxonomy" id="1482731"/>
    <lineage>
        <taxon>Bacteria</taxon>
        <taxon>Bacillati</taxon>
        <taxon>Bacillota</taxon>
        <taxon>Clostridia</taxon>
        <taxon>Peptostreptococcales</taxon>
        <taxon>Natronincolaceae</taxon>
        <taxon>Alkaliphilus</taxon>
    </lineage>
</organism>
<sequence>MRVEGIQGGVSYPLNQGMGQGSREHKSAEDNNMVKEQFMQKREHTAEQLNKALEKANKSFQSFDRKFERSVHEKTGAIMVKVIDSSNDQVIRELPPEKILDMVAHMLEVAGIIVDKRG</sequence>
<dbReference type="Pfam" id="PF03646">
    <property type="entry name" value="FlaG"/>
    <property type="match status" value="1"/>
</dbReference>
<keyword evidence="4" id="KW-1185">Reference proteome</keyword>
<dbReference type="Proteomes" id="UP000465601">
    <property type="component" value="Unassembled WGS sequence"/>
</dbReference>
<evidence type="ECO:0000313" key="3">
    <source>
        <dbReference type="EMBL" id="KAB3532048.1"/>
    </source>
</evidence>
<gene>
    <name evidence="3" type="ORF">F8153_02985</name>
</gene>
<evidence type="ECO:0000256" key="1">
    <source>
        <dbReference type="SAM" id="Coils"/>
    </source>
</evidence>
<keyword evidence="3" id="KW-0966">Cell projection</keyword>
<dbReference type="AlphaFoldDB" id="A0A833HQP6"/>
<proteinExistence type="predicted"/>
<name>A0A833HQP6_9FIRM</name>
<dbReference type="RefSeq" id="WP_151864875.1">
    <property type="nucleotide sequence ID" value="NZ_WBZB01000011.1"/>
</dbReference>
<dbReference type="Gene3D" id="3.30.160.170">
    <property type="entry name" value="FlaG-like"/>
    <property type="match status" value="1"/>
</dbReference>
<protein>
    <submittedName>
        <fullName evidence="3">Flagellar protein FlaG</fullName>
    </submittedName>
</protein>
<evidence type="ECO:0000313" key="4">
    <source>
        <dbReference type="Proteomes" id="UP000465601"/>
    </source>
</evidence>
<dbReference type="InterPro" id="IPR035924">
    <property type="entry name" value="FlaG-like_sf"/>
</dbReference>
<comment type="caution">
    <text evidence="3">The sequence shown here is derived from an EMBL/GenBank/DDBJ whole genome shotgun (WGS) entry which is preliminary data.</text>
</comment>